<accession>A0ABS2T104</accession>
<dbReference type="RefSeq" id="WP_246482286.1">
    <property type="nucleotide sequence ID" value="NZ_BSFF01000002.1"/>
</dbReference>
<dbReference type="InterPro" id="IPR029057">
    <property type="entry name" value="PRTase-like"/>
</dbReference>
<organism evidence="1 2">
    <name type="scientific">Methylopila capsulata</name>
    <dbReference type="NCBI Taxonomy" id="61654"/>
    <lineage>
        <taxon>Bacteria</taxon>
        <taxon>Pseudomonadati</taxon>
        <taxon>Pseudomonadota</taxon>
        <taxon>Alphaproteobacteria</taxon>
        <taxon>Hyphomicrobiales</taxon>
        <taxon>Methylopilaceae</taxon>
        <taxon>Methylopila</taxon>
    </lineage>
</organism>
<dbReference type="EMBL" id="JAFBCY010000001">
    <property type="protein sequence ID" value="MBM7849854.1"/>
    <property type="molecule type" value="Genomic_DNA"/>
</dbReference>
<name>A0ABS2T104_9HYPH</name>
<evidence type="ECO:0000313" key="1">
    <source>
        <dbReference type="EMBL" id="MBM7849854.1"/>
    </source>
</evidence>
<gene>
    <name evidence="1" type="ORF">JOD31_000066</name>
</gene>
<dbReference type="Gene3D" id="3.40.50.2020">
    <property type="match status" value="1"/>
</dbReference>
<sequence length="227" mass="25461">MKLLRPYNILYKSIVAPQAAFRRSLQGTLFVMQVQVRKLEGSWDLGYALHKHTLSSVYLGDDEYGHPRFDTTRSEPGEALYQLKYRADWNQVQPLAAQVQQSLLPLFGKIDLIIPMPASTVRARQPVSEIANELGKLTKTPVFDDIIVKAPAPEGSSQLKNLHGREAKDAALEGRFSINPSITNEGCWNALVLDDLFDTGATMDAVCKTLRTYKKINHVYTASITWK</sequence>
<comment type="caution">
    <text evidence="1">The sequence shown here is derived from an EMBL/GenBank/DDBJ whole genome shotgun (WGS) entry which is preliminary data.</text>
</comment>
<evidence type="ECO:0000313" key="2">
    <source>
        <dbReference type="Proteomes" id="UP000758856"/>
    </source>
</evidence>
<dbReference type="Proteomes" id="UP000758856">
    <property type="component" value="Unassembled WGS sequence"/>
</dbReference>
<dbReference type="InterPro" id="IPR000836">
    <property type="entry name" value="PRTase_dom"/>
</dbReference>
<dbReference type="SUPFAM" id="SSF53271">
    <property type="entry name" value="PRTase-like"/>
    <property type="match status" value="1"/>
</dbReference>
<dbReference type="CDD" id="cd06223">
    <property type="entry name" value="PRTases_typeI"/>
    <property type="match status" value="1"/>
</dbReference>
<protein>
    <submittedName>
        <fullName evidence="1">Amidophosphoribosyltransferase</fullName>
    </submittedName>
</protein>
<keyword evidence="2" id="KW-1185">Reference proteome</keyword>
<reference evidence="1 2" key="1">
    <citation type="submission" date="2021-01" db="EMBL/GenBank/DDBJ databases">
        <title>Genomic Encyclopedia of Type Strains, Phase IV (KMG-IV): sequencing the most valuable type-strain genomes for metagenomic binning, comparative biology and taxonomic classification.</title>
        <authorList>
            <person name="Goeker M."/>
        </authorList>
    </citation>
    <scope>NUCLEOTIDE SEQUENCE [LARGE SCALE GENOMIC DNA]</scope>
    <source>
        <strain evidence="1 2">DSM 6130</strain>
    </source>
</reference>
<proteinExistence type="predicted"/>